<evidence type="ECO:0008006" key="3">
    <source>
        <dbReference type="Google" id="ProtNLM"/>
    </source>
</evidence>
<evidence type="ECO:0000313" key="1">
    <source>
        <dbReference type="EMBL" id="PUE60881.1"/>
    </source>
</evidence>
<comment type="caution">
    <text evidence="1">The sequence shown here is derived from an EMBL/GenBank/DDBJ whole genome shotgun (WGS) entry which is preliminary data.</text>
</comment>
<sequence>MSFTSNRAAVALTTLVVLSGCSSIMDGDKVNYKTEGGTKVVALDIPPDLTQLTRDTRYAVPGGSVTASSMGVRPVAPVAATAAKQVNDVRIERDGKQRWLVVNRSADVVWPIVQGFWKENGFEYVIEQQQIGLLETEWAENRAKIPQDFLRRSLGKVLDGLYSSGERDKFRTRIERNSTGGVDIFVTHRGMSEEYKDQSKSGTIWVPRPNDPELEAEFLSRLMIKLGVSAEQAKAGITPQETVANKTTLVTKGGATLLNIPDSFDVAWRRVGLALDRTGFTVEDRDRAQGIYFVRYVDTSSKEEKGFFSKMFSGSTPDAGPVKYRIAVRKTDNTAEVTVQNAAGTTENSPVSQRILKLLADDLR</sequence>
<reference evidence="1 2" key="1">
    <citation type="submission" date="2017-04" db="EMBL/GenBank/DDBJ databases">
        <title>Unexpected and diverse lifestyles within the genus Limnohabitans.</title>
        <authorList>
            <person name="Kasalicky V."/>
            <person name="Mehrshad M."/>
            <person name="Andrei S.-A."/>
            <person name="Salcher M."/>
            <person name="Kratochvilova H."/>
            <person name="Simek K."/>
            <person name="Ghai R."/>
        </authorList>
    </citation>
    <scope>NUCLEOTIDE SEQUENCE [LARGE SCALE GENOMIC DNA]</scope>
    <source>
        <strain evidence="1 2">MWH-C5</strain>
    </source>
</reference>
<organism evidence="1 2">
    <name type="scientific">Limnohabitans curvus</name>
    <dbReference type="NCBI Taxonomy" id="323423"/>
    <lineage>
        <taxon>Bacteria</taxon>
        <taxon>Pseudomonadati</taxon>
        <taxon>Pseudomonadota</taxon>
        <taxon>Betaproteobacteria</taxon>
        <taxon>Burkholderiales</taxon>
        <taxon>Comamonadaceae</taxon>
        <taxon>Limnohabitans</taxon>
    </lineage>
</organism>
<dbReference type="EMBL" id="NESP01000001">
    <property type="protein sequence ID" value="PUE60881.1"/>
    <property type="molecule type" value="Genomic_DNA"/>
</dbReference>
<dbReference type="InterPro" id="IPR042268">
    <property type="entry name" value="BamC_C"/>
</dbReference>
<evidence type="ECO:0000313" key="2">
    <source>
        <dbReference type="Proteomes" id="UP000251341"/>
    </source>
</evidence>
<proteinExistence type="predicted"/>
<dbReference type="PROSITE" id="PS51257">
    <property type="entry name" value="PROKAR_LIPOPROTEIN"/>
    <property type="match status" value="1"/>
</dbReference>
<accession>A0A315EU78</accession>
<name>A0A315EU78_9BURK</name>
<dbReference type="AlphaFoldDB" id="A0A315EU78"/>
<dbReference type="Gene3D" id="3.30.310.170">
    <property type="entry name" value="Outer membrane protein assembly factor BamC"/>
    <property type="match status" value="1"/>
</dbReference>
<dbReference type="Pfam" id="PF06804">
    <property type="entry name" value="Lipoprotein_18"/>
    <property type="match status" value="1"/>
</dbReference>
<dbReference type="InterPro" id="IPR010653">
    <property type="entry name" value="NlpB/DapX"/>
</dbReference>
<protein>
    <recommendedName>
        <fullName evidence="3">Outer membrane protein assembly factor BamC</fullName>
    </recommendedName>
</protein>
<keyword evidence="2" id="KW-1185">Reference proteome</keyword>
<gene>
    <name evidence="1" type="ORF">B9Z44_13305</name>
</gene>
<dbReference type="Proteomes" id="UP000251341">
    <property type="component" value="Unassembled WGS sequence"/>
</dbReference>